<feature type="chain" id="PRO_5016326032" evidence="5">
    <location>
        <begin position="23"/>
        <end position="417"/>
    </location>
</feature>
<dbReference type="InterPro" id="IPR053147">
    <property type="entry name" value="Hsp_HslJ-like"/>
</dbReference>
<proteinExistence type="predicted"/>
<keyword evidence="4" id="KW-0449">Lipoprotein</keyword>
<dbReference type="EMBL" id="QGGW01000007">
    <property type="protein sequence ID" value="PWK59573.1"/>
    <property type="molecule type" value="Genomic_DNA"/>
</dbReference>
<dbReference type="InterPro" id="IPR039366">
    <property type="entry name" value="Pilotin"/>
</dbReference>
<keyword evidence="2" id="KW-0472">Membrane</keyword>
<accession>A0A316GEY8</accession>
<keyword evidence="8" id="KW-0346">Stress response</keyword>
<keyword evidence="1 5" id="KW-0732">Signal</keyword>
<sequence>MRLPVSLVAVLVTLAGGLGAQAQGCQTLSGSVTYLDRMALPPEAVLLVEVTDHDLRIEAEARIVTEGRQVPVPFTIEIPEGSEGTLRAGIATGGRVVWLAAPVAIDLGDDLDLGEIVLARHQPMGFVATYRCGDMPVRVGFTETAEAVMDVGDQRHLLAPVPAASGARYEAAVDPTTFFWSQGETALVSVAGAERPECRLALPLEDMSWHAGGNEPFWSVTVEAGMLTLTRLGMEDLVLALQDPLMTEAGEILVLADHADMPLRAVMLRRPAMCRDTMTGLPHPETVELSMGDQTIFGCGGAPLSLLTGRNWVVEDIAGSGVIDTSEVTLSFGTHGRVAGSGGCNRWFASYELTGEGLSIGQAGSTMMACTEALMTQERGFFAALEQVTGFDIDATGRLVLLGDGPTAITARADIDG</sequence>
<dbReference type="InterPro" id="IPR005184">
    <property type="entry name" value="DUF306_Meta_HslJ"/>
</dbReference>
<feature type="signal peptide" evidence="5">
    <location>
        <begin position="1"/>
        <end position="22"/>
    </location>
</feature>
<evidence type="ECO:0000256" key="5">
    <source>
        <dbReference type="SAM" id="SignalP"/>
    </source>
</evidence>
<reference evidence="8 9" key="1">
    <citation type="submission" date="2018-05" db="EMBL/GenBank/DDBJ databases">
        <title>Genomic Encyclopedia of Type Strains, Phase IV (KMG-IV): sequencing the most valuable type-strain genomes for metagenomic binning, comparative biology and taxonomic classification.</title>
        <authorList>
            <person name="Goeker M."/>
        </authorList>
    </citation>
    <scope>NUCLEOTIDE SEQUENCE [LARGE SCALE GENOMIC DNA]</scope>
    <source>
        <strain evidence="8 9">DSM 16097</strain>
    </source>
</reference>
<keyword evidence="9" id="KW-1185">Reference proteome</keyword>
<evidence type="ECO:0000313" key="8">
    <source>
        <dbReference type="EMBL" id="PWK59573.1"/>
    </source>
</evidence>
<dbReference type="RefSeq" id="WP_170119089.1">
    <property type="nucleotide sequence ID" value="NZ_QGGW01000007.1"/>
</dbReference>
<dbReference type="AlphaFoldDB" id="A0A316GEY8"/>
<protein>
    <submittedName>
        <fullName evidence="8">Heat shock protein HslJ</fullName>
    </submittedName>
</protein>
<dbReference type="PANTHER" id="PTHR35535:SF1">
    <property type="entry name" value="HEAT SHOCK PROTEIN HSLJ"/>
    <property type="match status" value="1"/>
</dbReference>
<dbReference type="InterPro" id="IPR018660">
    <property type="entry name" value="MliC"/>
</dbReference>
<dbReference type="InterPro" id="IPR036328">
    <property type="entry name" value="MliC_sf"/>
</dbReference>
<evidence type="ECO:0000256" key="1">
    <source>
        <dbReference type="ARBA" id="ARBA00022729"/>
    </source>
</evidence>
<feature type="domain" description="DUF306" evidence="6">
    <location>
        <begin position="307"/>
        <end position="404"/>
    </location>
</feature>
<dbReference type="Pfam" id="PF09619">
    <property type="entry name" value="YscW"/>
    <property type="match status" value="1"/>
</dbReference>
<dbReference type="SUPFAM" id="SSF141488">
    <property type="entry name" value="YdhA-like"/>
    <property type="match status" value="1"/>
</dbReference>
<evidence type="ECO:0000256" key="4">
    <source>
        <dbReference type="ARBA" id="ARBA00023288"/>
    </source>
</evidence>
<dbReference type="Pfam" id="PF09864">
    <property type="entry name" value="MliC"/>
    <property type="match status" value="1"/>
</dbReference>
<dbReference type="Proteomes" id="UP000245708">
    <property type="component" value="Unassembled WGS sequence"/>
</dbReference>
<dbReference type="PANTHER" id="PTHR35535">
    <property type="entry name" value="HEAT SHOCK PROTEIN HSLJ"/>
    <property type="match status" value="1"/>
</dbReference>
<evidence type="ECO:0000259" key="6">
    <source>
        <dbReference type="Pfam" id="PF03724"/>
    </source>
</evidence>
<comment type="caution">
    <text evidence="8">The sequence shown here is derived from an EMBL/GenBank/DDBJ whole genome shotgun (WGS) entry which is preliminary data.</text>
</comment>
<evidence type="ECO:0000256" key="3">
    <source>
        <dbReference type="ARBA" id="ARBA00023139"/>
    </source>
</evidence>
<dbReference type="Gene3D" id="2.40.128.270">
    <property type="match status" value="1"/>
</dbReference>
<name>A0A316GEY8_9RHOB</name>
<keyword evidence="3" id="KW-0564">Palmitate</keyword>
<gene>
    <name evidence="8" type="ORF">C7455_107118</name>
</gene>
<evidence type="ECO:0000256" key="2">
    <source>
        <dbReference type="ARBA" id="ARBA00023136"/>
    </source>
</evidence>
<organism evidence="8 9">
    <name type="scientific">Roseicyclus mahoneyensis</name>
    <dbReference type="NCBI Taxonomy" id="164332"/>
    <lineage>
        <taxon>Bacteria</taxon>
        <taxon>Pseudomonadati</taxon>
        <taxon>Pseudomonadota</taxon>
        <taxon>Alphaproteobacteria</taxon>
        <taxon>Rhodobacterales</taxon>
        <taxon>Roseobacteraceae</taxon>
        <taxon>Roseicyclus</taxon>
    </lineage>
</organism>
<evidence type="ECO:0000259" key="7">
    <source>
        <dbReference type="Pfam" id="PF09864"/>
    </source>
</evidence>
<dbReference type="Gene3D" id="2.40.128.200">
    <property type="match status" value="1"/>
</dbReference>
<evidence type="ECO:0000313" key="9">
    <source>
        <dbReference type="Proteomes" id="UP000245708"/>
    </source>
</evidence>
<dbReference type="Pfam" id="PF03724">
    <property type="entry name" value="META"/>
    <property type="match status" value="1"/>
</dbReference>
<feature type="domain" description="C-type lysozyme inhibitor" evidence="7">
    <location>
        <begin position="130"/>
        <end position="193"/>
    </location>
</feature>
<dbReference type="InterPro" id="IPR038670">
    <property type="entry name" value="HslJ-like_sf"/>
</dbReference>